<evidence type="ECO:0000313" key="2">
    <source>
        <dbReference type="Proteomes" id="UP000018291"/>
    </source>
</evidence>
<dbReference type="STRING" id="1229780.BN381_290001"/>
<dbReference type="Proteomes" id="UP000018291">
    <property type="component" value="Unassembled WGS sequence"/>
</dbReference>
<sequence>MTLKQKAIDRTTPIGAKPGRYQPPDELIAFLEAI</sequence>
<name>R4Z4Z6_9ACTN</name>
<accession>R4Z4Z6</accession>
<dbReference type="EMBL" id="CANL01000022">
    <property type="protein sequence ID" value="CCM63642.1"/>
    <property type="molecule type" value="Genomic_DNA"/>
</dbReference>
<protein>
    <submittedName>
        <fullName evidence="1">Uncharacterized protein</fullName>
    </submittedName>
</protein>
<proteinExistence type="predicted"/>
<evidence type="ECO:0000313" key="1">
    <source>
        <dbReference type="EMBL" id="CCM63642.1"/>
    </source>
</evidence>
<comment type="caution">
    <text evidence="1">The sequence shown here is derived from an EMBL/GenBank/DDBJ whole genome shotgun (WGS) entry which is preliminary data.</text>
</comment>
<gene>
    <name evidence="1" type="ORF">BN381_290001</name>
</gene>
<dbReference type="HOGENOM" id="CLU_3372753_0_0_11"/>
<dbReference type="AlphaFoldDB" id="R4Z4Z6"/>
<organism evidence="1 2">
    <name type="scientific">Candidatus Neomicrothrix parvicella RN1</name>
    <dbReference type="NCBI Taxonomy" id="1229780"/>
    <lineage>
        <taxon>Bacteria</taxon>
        <taxon>Bacillati</taxon>
        <taxon>Actinomycetota</taxon>
        <taxon>Acidimicrobiia</taxon>
        <taxon>Acidimicrobiales</taxon>
        <taxon>Microthrixaceae</taxon>
        <taxon>Candidatus Neomicrothrix</taxon>
    </lineage>
</organism>
<reference evidence="1 2" key="1">
    <citation type="journal article" date="2013" name="ISME J.">
        <title>Metabolic model for the filamentous 'Candidatus Microthrix parvicella' based on genomic and metagenomic analyses.</title>
        <authorList>
            <person name="Jon McIlroy S."/>
            <person name="Kristiansen R."/>
            <person name="Albertsen M."/>
            <person name="Michael Karst S."/>
            <person name="Rossetti S."/>
            <person name="Lund Nielsen J."/>
            <person name="Tandoi V."/>
            <person name="James Seviour R."/>
            <person name="Nielsen P.H."/>
        </authorList>
    </citation>
    <scope>NUCLEOTIDE SEQUENCE [LARGE SCALE GENOMIC DNA]</scope>
    <source>
        <strain evidence="1 2">RN1</strain>
    </source>
</reference>
<keyword evidence="2" id="KW-1185">Reference proteome</keyword>